<evidence type="ECO:0000256" key="2">
    <source>
        <dbReference type="ARBA" id="ARBA00022803"/>
    </source>
</evidence>
<gene>
    <name evidence="6" type="ORF">G647_02164</name>
</gene>
<dbReference type="GeneID" id="19980657"/>
<dbReference type="InterPro" id="IPR019734">
    <property type="entry name" value="TPR_rpt"/>
</dbReference>
<comment type="similarity">
    <text evidence="3">Belongs to the TTC4 family.</text>
</comment>
<evidence type="ECO:0000256" key="1">
    <source>
        <dbReference type="ARBA" id="ARBA00022737"/>
    </source>
</evidence>
<evidence type="ECO:0000313" key="7">
    <source>
        <dbReference type="Proteomes" id="UP000030678"/>
    </source>
</evidence>
<keyword evidence="4" id="KW-0175">Coiled coil</keyword>
<dbReference type="GO" id="GO:0006457">
    <property type="term" value="P:protein folding"/>
    <property type="evidence" value="ECO:0007669"/>
    <property type="project" value="TreeGrafter"/>
</dbReference>
<dbReference type="HOGENOM" id="CLU_040446_0_0_1"/>
<dbReference type="Gene3D" id="1.25.40.10">
    <property type="entry name" value="Tetratricopeptide repeat domain"/>
    <property type="match status" value="1"/>
</dbReference>
<dbReference type="OrthoDB" id="420195at2759"/>
<dbReference type="PANTHER" id="PTHR46035">
    <property type="entry name" value="TETRATRICOPEPTIDE REPEAT PROTEIN 4"/>
    <property type="match status" value="1"/>
</dbReference>
<evidence type="ECO:0000256" key="3">
    <source>
        <dbReference type="ARBA" id="ARBA00023602"/>
    </source>
</evidence>
<feature type="domain" description="Cns1/TTC4 wheel" evidence="5">
    <location>
        <begin position="288"/>
        <end position="397"/>
    </location>
</feature>
<dbReference type="GO" id="GO:0005634">
    <property type="term" value="C:nucleus"/>
    <property type="evidence" value="ECO:0007669"/>
    <property type="project" value="TreeGrafter"/>
</dbReference>
<keyword evidence="1" id="KW-0677">Repeat</keyword>
<dbReference type="GO" id="GO:0005829">
    <property type="term" value="C:cytosol"/>
    <property type="evidence" value="ECO:0007669"/>
    <property type="project" value="TreeGrafter"/>
</dbReference>
<dbReference type="VEuPathDB" id="FungiDB:G647_02164"/>
<keyword evidence="2" id="KW-0802">TPR repeat</keyword>
<name>V9DFG6_9EURO</name>
<evidence type="ECO:0000313" key="6">
    <source>
        <dbReference type="EMBL" id="ETI25391.1"/>
    </source>
</evidence>
<dbReference type="EMBL" id="KB822703">
    <property type="protein sequence ID" value="ETI25391.1"/>
    <property type="molecule type" value="Genomic_DNA"/>
</dbReference>
<dbReference type="Pfam" id="PF18972">
    <property type="entry name" value="Wheel"/>
    <property type="match status" value="1"/>
</dbReference>
<dbReference type="CDD" id="cd21381">
    <property type="entry name" value="CTWD_TTC4"/>
    <property type="match status" value="1"/>
</dbReference>
<dbReference type="AlphaFoldDB" id="V9DFG6"/>
<accession>V9DFG6</accession>
<proteinExistence type="inferred from homology"/>
<dbReference type="RefSeq" id="XP_008724736.1">
    <property type="nucleotide sequence ID" value="XM_008726514.1"/>
</dbReference>
<feature type="coiled-coil region" evidence="4">
    <location>
        <begin position="236"/>
        <end position="265"/>
    </location>
</feature>
<dbReference type="GO" id="GO:0051879">
    <property type="term" value="F:Hsp90 protein binding"/>
    <property type="evidence" value="ECO:0007669"/>
    <property type="project" value="InterPro"/>
</dbReference>
<dbReference type="InterPro" id="IPR044059">
    <property type="entry name" value="Csn1/TTC4_wheel"/>
</dbReference>
<evidence type="ECO:0000259" key="5">
    <source>
        <dbReference type="Pfam" id="PF18972"/>
    </source>
</evidence>
<dbReference type="SUPFAM" id="SSF48452">
    <property type="entry name" value="TPR-like"/>
    <property type="match status" value="1"/>
</dbReference>
<sequence length="404" mass="45403">MARIEELPDDFDENINLNNAPEAPSIEELYNQHIAGAGPEPNQISSKSFEEIVQDMSKTPLFMNSLDEATEGCADGENIMLEAIKALQHEGTKAEVAQGFKERGNEMVAEKKWSDAREFYTKGLAVLADKSEDKWDKPEDQTTEENQRTLLTEQLHINRARCNLELKNYRSTTMDCAAALRINPSNIKAYYRSASALLALDKVLDALDVASRGSKLDPANVALKKLLDQIRARAQVKEAQDRRRLAELKTKRQEMQVLEAALKARKIFVRGSKQPPNLEDASIRLSPDPLSPTSLLEFPVMLLYPMHNQTDLIKAWAEKDAITHHLSYILPLPWDTKNEYKQSTVDCYMDTISGGLVKVGKKLTLLDALSNGKTEVVDGLVRIYVVPSSRAPQWLEEVKKKKGK</sequence>
<evidence type="ECO:0000256" key="4">
    <source>
        <dbReference type="SAM" id="Coils"/>
    </source>
</evidence>
<dbReference type="PANTHER" id="PTHR46035:SF1">
    <property type="entry name" value="TETRATRICOPEPTIDE REPEAT PROTEIN 4"/>
    <property type="match status" value="1"/>
</dbReference>
<protein>
    <recommendedName>
        <fullName evidence="5">Cns1/TTC4 wheel domain-containing protein</fullName>
    </recommendedName>
</protein>
<dbReference type="Proteomes" id="UP000030678">
    <property type="component" value="Unassembled WGS sequence"/>
</dbReference>
<organism evidence="6 7">
    <name type="scientific">Cladophialophora carrionii CBS 160.54</name>
    <dbReference type="NCBI Taxonomy" id="1279043"/>
    <lineage>
        <taxon>Eukaryota</taxon>
        <taxon>Fungi</taxon>
        <taxon>Dikarya</taxon>
        <taxon>Ascomycota</taxon>
        <taxon>Pezizomycotina</taxon>
        <taxon>Eurotiomycetes</taxon>
        <taxon>Chaetothyriomycetidae</taxon>
        <taxon>Chaetothyriales</taxon>
        <taxon>Herpotrichiellaceae</taxon>
        <taxon>Cladophialophora</taxon>
    </lineage>
</organism>
<dbReference type="SMART" id="SM00028">
    <property type="entry name" value="TPR"/>
    <property type="match status" value="3"/>
</dbReference>
<dbReference type="GO" id="GO:0030544">
    <property type="term" value="F:Hsp70 protein binding"/>
    <property type="evidence" value="ECO:0007669"/>
    <property type="project" value="TreeGrafter"/>
</dbReference>
<dbReference type="InterPro" id="IPR011990">
    <property type="entry name" value="TPR-like_helical_dom_sf"/>
</dbReference>
<reference evidence="6 7" key="1">
    <citation type="submission" date="2013-03" db="EMBL/GenBank/DDBJ databases">
        <title>The Genome Sequence of Cladophialophora carrionii CBS 160.54.</title>
        <authorList>
            <consortium name="The Broad Institute Genomics Platform"/>
            <person name="Cuomo C."/>
            <person name="de Hoog S."/>
            <person name="Gorbushina A."/>
            <person name="Walker B."/>
            <person name="Young S.K."/>
            <person name="Zeng Q."/>
            <person name="Gargeya S."/>
            <person name="Fitzgerald M."/>
            <person name="Haas B."/>
            <person name="Abouelleil A."/>
            <person name="Allen A.W."/>
            <person name="Alvarado L."/>
            <person name="Arachchi H.M."/>
            <person name="Berlin A.M."/>
            <person name="Chapman S.B."/>
            <person name="Gainer-Dewar J."/>
            <person name="Goldberg J."/>
            <person name="Griggs A."/>
            <person name="Gujja S."/>
            <person name="Hansen M."/>
            <person name="Howarth C."/>
            <person name="Imamovic A."/>
            <person name="Ireland A."/>
            <person name="Larimer J."/>
            <person name="McCowan C."/>
            <person name="Murphy C."/>
            <person name="Pearson M."/>
            <person name="Poon T.W."/>
            <person name="Priest M."/>
            <person name="Roberts A."/>
            <person name="Saif S."/>
            <person name="Shea T."/>
            <person name="Sisk P."/>
            <person name="Sykes S."/>
            <person name="Wortman J."/>
            <person name="Nusbaum C."/>
            <person name="Birren B."/>
        </authorList>
    </citation>
    <scope>NUCLEOTIDE SEQUENCE [LARGE SCALE GENOMIC DNA]</scope>
    <source>
        <strain evidence="6 7">CBS 160.54</strain>
    </source>
</reference>